<dbReference type="Gene3D" id="3.50.50.60">
    <property type="entry name" value="FAD/NAD(P)-binding domain"/>
    <property type="match status" value="1"/>
</dbReference>
<dbReference type="PROSITE" id="PS00624">
    <property type="entry name" value="GMC_OXRED_2"/>
    <property type="match status" value="1"/>
</dbReference>
<gene>
    <name evidence="5" type="ORF">B0A48_00544</name>
</gene>
<dbReference type="SUPFAM" id="SSF54373">
    <property type="entry name" value="FAD-linked reductases, C-terminal domain"/>
    <property type="match status" value="1"/>
</dbReference>
<dbReference type="PROSITE" id="PS51164">
    <property type="entry name" value="CBM1_2"/>
    <property type="match status" value="1"/>
</dbReference>
<dbReference type="InterPro" id="IPR000254">
    <property type="entry name" value="CBD"/>
</dbReference>
<name>A0A1V8TVH0_9PEZI</name>
<dbReference type="PANTHER" id="PTHR47190:SF2">
    <property type="entry name" value="CELLOBIOSE DEHYDROGENASE (AFU_ORTHOLOGUE AFUA_2G17620)"/>
    <property type="match status" value="1"/>
</dbReference>
<dbReference type="InterPro" id="IPR053208">
    <property type="entry name" value="GMC_Oxidoreductase_CD"/>
</dbReference>
<dbReference type="Pfam" id="PF00734">
    <property type="entry name" value="CBM_1"/>
    <property type="match status" value="1"/>
</dbReference>
<dbReference type="GO" id="GO:0050660">
    <property type="term" value="F:flavin adenine dinucleotide binding"/>
    <property type="evidence" value="ECO:0007669"/>
    <property type="project" value="InterPro"/>
</dbReference>
<dbReference type="SUPFAM" id="SSF51905">
    <property type="entry name" value="FAD/NAD(P)-binding domain"/>
    <property type="match status" value="1"/>
</dbReference>
<dbReference type="SMART" id="SM00236">
    <property type="entry name" value="fCBD"/>
    <property type="match status" value="1"/>
</dbReference>
<keyword evidence="3" id="KW-0285">Flavoprotein</keyword>
<dbReference type="InParanoid" id="A0A1V8TVH0"/>
<dbReference type="SUPFAM" id="SSF57180">
    <property type="entry name" value="Cellulose-binding domain"/>
    <property type="match status" value="1"/>
</dbReference>
<reference evidence="6" key="1">
    <citation type="submission" date="2017-03" db="EMBL/GenBank/DDBJ databases">
        <title>Genomes of endolithic fungi from Antarctica.</title>
        <authorList>
            <person name="Coleine C."/>
            <person name="Masonjones S."/>
            <person name="Stajich J.E."/>
        </authorList>
    </citation>
    <scope>NUCLEOTIDE SEQUENCE [LARGE SCALE GENOMIC DNA]</scope>
    <source>
        <strain evidence="6">CCFEE 5527</strain>
    </source>
</reference>
<dbReference type="InterPro" id="IPR000172">
    <property type="entry name" value="GMC_OxRdtase_N"/>
</dbReference>
<dbReference type="GO" id="GO:0005975">
    <property type="term" value="P:carbohydrate metabolic process"/>
    <property type="evidence" value="ECO:0007669"/>
    <property type="project" value="InterPro"/>
</dbReference>
<comment type="caution">
    <text evidence="5">The sequence shown here is derived from an EMBL/GenBank/DDBJ whole genome shotgun (WGS) entry which is preliminary data.</text>
</comment>
<comment type="similarity">
    <text evidence="1 3">Belongs to the GMC oxidoreductase family.</text>
</comment>
<proteinExistence type="inferred from homology"/>
<evidence type="ECO:0000256" key="2">
    <source>
        <dbReference type="ARBA" id="ARBA00022729"/>
    </source>
</evidence>
<dbReference type="InterPro" id="IPR036188">
    <property type="entry name" value="FAD/NAD-bd_sf"/>
</dbReference>
<keyword evidence="6" id="KW-1185">Reference proteome</keyword>
<dbReference type="Pfam" id="PF00732">
    <property type="entry name" value="GMC_oxred_N"/>
    <property type="match status" value="1"/>
</dbReference>
<keyword evidence="3" id="KW-0274">FAD</keyword>
<dbReference type="InterPro" id="IPR035971">
    <property type="entry name" value="CBD_sf"/>
</dbReference>
<evidence type="ECO:0000313" key="5">
    <source>
        <dbReference type="EMBL" id="OQO15162.1"/>
    </source>
</evidence>
<keyword evidence="2" id="KW-0732">Signal</keyword>
<dbReference type="Gene3D" id="3.30.410.10">
    <property type="entry name" value="Cholesterol Oxidase, domain 2"/>
    <property type="match status" value="1"/>
</dbReference>
<dbReference type="InterPro" id="IPR007867">
    <property type="entry name" value="GMC_OxRtase_C"/>
</dbReference>
<sequence>MAGCVLGGGTAVNAGLWWRANPKDFDENFPEGWKSSDLESSVDSVFERIPYTDVSSMDGVLYKPEGYYLLGGALVAAGWSNVTADKEPDLKNRTFSHPNHMFSNGERGGPLATYLVDADALPNFTLMTNTSVARVIREGSQALGVEVEATGPGGRCSSINLTPTGKVVLSAGAFGTPKILFRSGIGPQDQLAIVQKAEGTKMINSSQWLNLPVGYSLDDHTGTDVTVTHPGISFYDFYGAYDNPIPADAKKYLDSRSGILAQSAPNLIAIFWEEITGADGITRQMQYQARVESSGGVKSNNSITITQYLGRGKVSKGRTTITSALNMVVSQTPYVNDDNDLAAIKTGLTNLFANLAVNSDFTVAYPTSNTSIDAFLAGLPLTTGARSGNHWMGSAKMGRDSGLKNGTAVVDTNTKVYGMDNLFVVDASIFPGITSTNPSALIVAAAVHAAGKIAAINTLITSKPSSSNNTVVVPPFANSTSSVVVSPVGTGSAVAPVGTAPIGTGFSSTAAPVTAAPSSSASCTNTITVTHSASSSLAVPVVSDIATSYTNSTTPASSTGKTSGVALPTGSVVSTEIVAPTILTTASVAASTTSAAASGGASAAIYQKCGGIGWTGATECASGLTCKLWNPYYAQCVAA</sequence>
<dbReference type="GO" id="GO:0005576">
    <property type="term" value="C:extracellular region"/>
    <property type="evidence" value="ECO:0007669"/>
    <property type="project" value="InterPro"/>
</dbReference>
<dbReference type="STRING" id="1507870.A0A1V8TVH0"/>
<dbReference type="AlphaFoldDB" id="A0A1V8TVH0"/>
<organism evidence="5 6">
    <name type="scientific">Cryoendolithus antarcticus</name>
    <dbReference type="NCBI Taxonomy" id="1507870"/>
    <lineage>
        <taxon>Eukaryota</taxon>
        <taxon>Fungi</taxon>
        <taxon>Dikarya</taxon>
        <taxon>Ascomycota</taxon>
        <taxon>Pezizomycotina</taxon>
        <taxon>Dothideomycetes</taxon>
        <taxon>Dothideomycetidae</taxon>
        <taxon>Cladosporiales</taxon>
        <taxon>Cladosporiaceae</taxon>
        <taxon>Cryoendolithus</taxon>
    </lineage>
</organism>
<accession>A0A1V8TVH0</accession>
<feature type="domain" description="CBM1" evidence="4">
    <location>
        <begin position="601"/>
        <end position="637"/>
    </location>
</feature>
<dbReference type="PROSITE" id="PS00623">
    <property type="entry name" value="GMC_OXRED_1"/>
    <property type="match status" value="1"/>
</dbReference>
<dbReference type="GO" id="GO:0030248">
    <property type="term" value="F:cellulose binding"/>
    <property type="evidence" value="ECO:0007669"/>
    <property type="project" value="InterPro"/>
</dbReference>
<dbReference type="Pfam" id="PF05199">
    <property type="entry name" value="GMC_oxred_C"/>
    <property type="match status" value="1"/>
</dbReference>
<evidence type="ECO:0000256" key="3">
    <source>
        <dbReference type="RuleBase" id="RU003968"/>
    </source>
</evidence>
<evidence type="ECO:0000259" key="4">
    <source>
        <dbReference type="PROSITE" id="PS51164"/>
    </source>
</evidence>
<dbReference type="EMBL" id="NAJO01000001">
    <property type="protein sequence ID" value="OQO15162.1"/>
    <property type="molecule type" value="Genomic_DNA"/>
</dbReference>
<dbReference type="OrthoDB" id="413885at2759"/>
<dbReference type="Proteomes" id="UP000192596">
    <property type="component" value="Unassembled WGS sequence"/>
</dbReference>
<evidence type="ECO:0000313" key="6">
    <source>
        <dbReference type="Proteomes" id="UP000192596"/>
    </source>
</evidence>
<dbReference type="GO" id="GO:0016614">
    <property type="term" value="F:oxidoreductase activity, acting on CH-OH group of donors"/>
    <property type="evidence" value="ECO:0007669"/>
    <property type="project" value="InterPro"/>
</dbReference>
<evidence type="ECO:0000256" key="1">
    <source>
        <dbReference type="ARBA" id="ARBA00010790"/>
    </source>
</evidence>
<dbReference type="PANTHER" id="PTHR47190">
    <property type="entry name" value="DEHYDROGENASE, PUTATIVE-RELATED"/>
    <property type="match status" value="1"/>
</dbReference>
<protein>
    <recommendedName>
        <fullName evidence="4">CBM1 domain-containing protein</fullName>
    </recommendedName>
</protein>
<dbReference type="PROSITE" id="PS00562">
    <property type="entry name" value="CBM1_1"/>
    <property type="match status" value="1"/>
</dbReference>